<sequence>MAKLLDISPEVKGGGGVYKKAMDGDLRGKLQSVFDVCDVQKEGYITVDHFKNLAKEHFGADSDENVVGIVQILDPEGKGKINFDDFCQGVNQILELQPQTPVGTDLPKSPFDLSTRFANNGIGELLGDISPTECKEVSDASAYTFNEYDTNTDEDGVGLLIDFSTPEPERKDLHQLSYNSQLDCTDEENFEDFGEADDLESDTSDHLSHNNVSRRSVAAALHNNNHFPPKSRSPAPDDEVLADIDGSFNHLNDKVQSLENQILQLNEEKKNSFSLQTKFKDDNSILIERVHSLEEQLKDVEIKSDERVSDEQRKYKDIMSRKDREKSDEMEYITRRLQTLESECDHLKQENPKLRSDVERLRNEKRELHEKLSESQLDYNTLASEHEEFKRRSDRERETTGQLLDELGKELGELRQYKIDMEMHRPRGDSQGELPGRYHALQTEVSRLKEALTVEWRTLSKENKALHDTNEDLSAQLLTNCLEEGRALVNNKEHSLAAELDHLTKEELMAKLRKQTDINIRLEAYVDRILVRIMEMNPTLLEV</sequence>
<dbReference type="Gene3D" id="1.10.238.10">
    <property type="entry name" value="EF-hand"/>
    <property type="match status" value="1"/>
</dbReference>
<dbReference type="PROSITE" id="PS50222">
    <property type="entry name" value="EF_HAND_2"/>
    <property type="match status" value="2"/>
</dbReference>
<evidence type="ECO:0000256" key="2">
    <source>
        <dbReference type="ARBA" id="ARBA00004626"/>
    </source>
</evidence>
<evidence type="ECO:0000256" key="8">
    <source>
        <dbReference type="SAM" id="Coils"/>
    </source>
</evidence>
<gene>
    <name evidence="12" type="ORF">KP79_PYT05967</name>
</gene>
<evidence type="ECO:0000313" key="12">
    <source>
        <dbReference type="EMBL" id="OWF45665.1"/>
    </source>
</evidence>
<keyword evidence="4" id="KW-0813">Transport</keyword>
<dbReference type="GO" id="GO:0030139">
    <property type="term" value="C:endocytic vesicle"/>
    <property type="evidence" value="ECO:0007669"/>
    <property type="project" value="TreeGrafter"/>
</dbReference>
<dbReference type="GO" id="GO:0030496">
    <property type="term" value="C:midbody"/>
    <property type="evidence" value="ECO:0007669"/>
    <property type="project" value="UniProtKB-SubCell"/>
</dbReference>
<dbReference type="Pfam" id="PF13499">
    <property type="entry name" value="EF-hand_7"/>
    <property type="match status" value="1"/>
</dbReference>
<feature type="domain" description="EF-hand" evidence="10">
    <location>
        <begin position="25"/>
        <end position="60"/>
    </location>
</feature>
<feature type="compositionally biased region" description="Polar residues" evidence="9">
    <location>
        <begin position="374"/>
        <end position="383"/>
    </location>
</feature>
<dbReference type="GO" id="GO:0032465">
    <property type="term" value="P:regulation of cytokinesis"/>
    <property type="evidence" value="ECO:0007669"/>
    <property type="project" value="TreeGrafter"/>
</dbReference>
<feature type="compositionally biased region" description="Basic and acidic residues" evidence="9">
    <location>
        <begin position="384"/>
        <end position="399"/>
    </location>
</feature>
<dbReference type="GO" id="GO:0032154">
    <property type="term" value="C:cleavage furrow"/>
    <property type="evidence" value="ECO:0007669"/>
    <property type="project" value="UniProtKB-SubCell"/>
</dbReference>
<dbReference type="PANTHER" id="PTHR15726">
    <property type="entry name" value="RAB11-FAMILY INTERACTING PROTEIN"/>
    <property type="match status" value="1"/>
</dbReference>
<evidence type="ECO:0000256" key="9">
    <source>
        <dbReference type="SAM" id="MobiDB-lite"/>
    </source>
</evidence>
<dbReference type="Gene3D" id="1.20.5.2440">
    <property type="match status" value="1"/>
</dbReference>
<keyword evidence="7" id="KW-0472">Membrane</keyword>
<accession>A0A210QAD0</accession>
<evidence type="ECO:0000256" key="5">
    <source>
        <dbReference type="ARBA" id="ARBA00022753"/>
    </source>
</evidence>
<dbReference type="PROSITE" id="PS51511">
    <property type="entry name" value="FIP_RBD"/>
    <property type="match status" value="1"/>
</dbReference>
<comment type="subcellular location">
    <subcellularLocation>
        <location evidence="2">Cleavage furrow</location>
    </subcellularLocation>
    <subcellularLocation>
        <location evidence="1">Midbody</location>
    </subcellularLocation>
    <subcellularLocation>
        <location evidence="3">Recycling endosome membrane</location>
        <topology evidence="3">Peripheral membrane protein</topology>
    </subcellularLocation>
</comment>
<keyword evidence="5" id="KW-0967">Endosome</keyword>
<dbReference type="PANTHER" id="PTHR15726:SF7">
    <property type="entry name" value="NUCLEAR FALLOUT, ISOFORM J"/>
    <property type="match status" value="1"/>
</dbReference>
<name>A0A210QAD0_MIZYE</name>
<reference evidence="12 13" key="1">
    <citation type="journal article" date="2017" name="Nat. Ecol. Evol.">
        <title>Scallop genome provides insights into evolution of bilaterian karyotype and development.</title>
        <authorList>
            <person name="Wang S."/>
            <person name="Zhang J."/>
            <person name="Jiao W."/>
            <person name="Li J."/>
            <person name="Xun X."/>
            <person name="Sun Y."/>
            <person name="Guo X."/>
            <person name="Huan P."/>
            <person name="Dong B."/>
            <person name="Zhang L."/>
            <person name="Hu X."/>
            <person name="Sun X."/>
            <person name="Wang J."/>
            <person name="Zhao C."/>
            <person name="Wang Y."/>
            <person name="Wang D."/>
            <person name="Huang X."/>
            <person name="Wang R."/>
            <person name="Lv J."/>
            <person name="Li Y."/>
            <person name="Zhang Z."/>
            <person name="Liu B."/>
            <person name="Lu W."/>
            <person name="Hui Y."/>
            <person name="Liang J."/>
            <person name="Zhou Z."/>
            <person name="Hou R."/>
            <person name="Li X."/>
            <person name="Liu Y."/>
            <person name="Li H."/>
            <person name="Ning X."/>
            <person name="Lin Y."/>
            <person name="Zhao L."/>
            <person name="Xing Q."/>
            <person name="Dou J."/>
            <person name="Li Y."/>
            <person name="Mao J."/>
            <person name="Guo H."/>
            <person name="Dou H."/>
            <person name="Li T."/>
            <person name="Mu C."/>
            <person name="Jiang W."/>
            <person name="Fu Q."/>
            <person name="Fu X."/>
            <person name="Miao Y."/>
            <person name="Liu J."/>
            <person name="Yu Q."/>
            <person name="Li R."/>
            <person name="Liao H."/>
            <person name="Li X."/>
            <person name="Kong Y."/>
            <person name="Jiang Z."/>
            <person name="Chourrout D."/>
            <person name="Li R."/>
            <person name="Bao Z."/>
        </authorList>
    </citation>
    <scope>NUCLEOTIDE SEQUENCE [LARGE SCALE GENOMIC DNA]</scope>
    <source>
        <strain evidence="12 13">PY_sf001</strain>
    </source>
</reference>
<dbReference type="InterPro" id="IPR051977">
    <property type="entry name" value="Rab11-interacting_regulator"/>
</dbReference>
<evidence type="ECO:0000256" key="3">
    <source>
        <dbReference type="ARBA" id="ARBA00004654"/>
    </source>
</evidence>
<dbReference type="GO" id="GO:0055038">
    <property type="term" value="C:recycling endosome membrane"/>
    <property type="evidence" value="ECO:0007669"/>
    <property type="project" value="UniProtKB-SubCell"/>
</dbReference>
<organism evidence="12 13">
    <name type="scientific">Mizuhopecten yessoensis</name>
    <name type="common">Japanese scallop</name>
    <name type="synonym">Patinopecten yessoensis</name>
    <dbReference type="NCBI Taxonomy" id="6573"/>
    <lineage>
        <taxon>Eukaryota</taxon>
        <taxon>Metazoa</taxon>
        <taxon>Spiralia</taxon>
        <taxon>Lophotrochozoa</taxon>
        <taxon>Mollusca</taxon>
        <taxon>Bivalvia</taxon>
        <taxon>Autobranchia</taxon>
        <taxon>Pteriomorphia</taxon>
        <taxon>Pectinida</taxon>
        <taxon>Pectinoidea</taxon>
        <taxon>Pectinidae</taxon>
        <taxon>Mizuhopecten</taxon>
    </lineage>
</organism>
<dbReference type="InterPro" id="IPR011992">
    <property type="entry name" value="EF-hand-dom_pair"/>
</dbReference>
<dbReference type="Proteomes" id="UP000242188">
    <property type="component" value="Unassembled WGS sequence"/>
</dbReference>
<dbReference type="GO" id="GO:0005509">
    <property type="term" value="F:calcium ion binding"/>
    <property type="evidence" value="ECO:0007669"/>
    <property type="project" value="InterPro"/>
</dbReference>
<dbReference type="SUPFAM" id="SSF144270">
    <property type="entry name" value="Eferin C-derminal domain-like"/>
    <property type="match status" value="1"/>
</dbReference>
<evidence type="ECO:0000259" key="10">
    <source>
        <dbReference type="PROSITE" id="PS50222"/>
    </source>
</evidence>
<evidence type="ECO:0000313" key="13">
    <source>
        <dbReference type="Proteomes" id="UP000242188"/>
    </source>
</evidence>
<dbReference type="Pfam" id="PF25450">
    <property type="entry name" value="Rab11-FIP3"/>
    <property type="match status" value="1"/>
</dbReference>
<dbReference type="InterPro" id="IPR019018">
    <property type="entry name" value="Rab-bd_FIP-RBD"/>
</dbReference>
<feature type="domain" description="FIP-RBD" evidence="11">
    <location>
        <begin position="482"/>
        <end position="543"/>
    </location>
</feature>
<evidence type="ECO:0000256" key="6">
    <source>
        <dbReference type="ARBA" id="ARBA00023054"/>
    </source>
</evidence>
<dbReference type="Pfam" id="PF09457">
    <property type="entry name" value="RBD-FIP"/>
    <property type="match status" value="1"/>
</dbReference>
<dbReference type="GO" id="GO:0032456">
    <property type="term" value="P:endocytic recycling"/>
    <property type="evidence" value="ECO:0007669"/>
    <property type="project" value="TreeGrafter"/>
</dbReference>
<evidence type="ECO:0000256" key="4">
    <source>
        <dbReference type="ARBA" id="ARBA00022448"/>
    </source>
</evidence>
<feature type="region of interest" description="Disordered" evidence="9">
    <location>
        <begin position="372"/>
        <end position="400"/>
    </location>
</feature>
<evidence type="ECO:0000256" key="1">
    <source>
        <dbReference type="ARBA" id="ARBA00004214"/>
    </source>
</evidence>
<dbReference type="AlphaFoldDB" id="A0A210QAD0"/>
<dbReference type="EMBL" id="NEDP02004422">
    <property type="protein sequence ID" value="OWF45665.1"/>
    <property type="molecule type" value="Genomic_DNA"/>
</dbReference>
<comment type="caution">
    <text evidence="12">The sequence shown here is derived from an EMBL/GenBank/DDBJ whole genome shotgun (WGS) entry which is preliminary data.</text>
</comment>
<evidence type="ECO:0000259" key="11">
    <source>
        <dbReference type="PROSITE" id="PS51511"/>
    </source>
</evidence>
<protein>
    <submittedName>
        <fullName evidence="12">Rab11 family-interacting protein 3</fullName>
    </submittedName>
</protein>
<dbReference type="STRING" id="6573.A0A210QAD0"/>
<feature type="coiled-coil region" evidence="8">
    <location>
        <begin position="241"/>
        <end position="303"/>
    </location>
</feature>
<feature type="domain" description="EF-hand" evidence="10">
    <location>
        <begin position="61"/>
        <end position="96"/>
    </location>
</feature>
<dbReference type="InterPro" id="IPR057316">
    <property type="entry name" value="Rab11-FIP3/4_dom"/>
</dbReference>
<keyword evidence="6 8" id="KW-0175">Coiled coil</keyword>
<dbReference type="OrthoDB" id="19944at2759"/>
<proteinExistence type="predicted"/>
<dbReference type="InterPro" id="IPR037245">
    <property type="entry name" value="FIP-RBD_C_sf"/>
</dbReference>
<keyword evidence="13" id="KW-1185">Reference proteome</keyword>
<dbReference type="InterPro" id="IPR002048">
    <property type="entry name" value="EF_hand_dom"/>
</dbReference>
<evidence type="ECO:0000256" key="7">
    <source>
        <dbReference type="ARBA" id="ARBA00023136"/>
    </source>
</evidence>
<dbReference type="SUPFAM" id="SSF47473">
    <property type="entry name" value="EF-hand"/>
    <property type="match status" value="1"/>
</dbReference>